<organism evidence="2">
    <name type="scientific">Arion vulgaris</name>
    <dbReference type="NCBI Taxonomy" id="1028688"/>
    <lineage>
        <taxon>Eukaryota</taxon>
        <taxon>Metazoa</taxon>
        <taxon>Spiralia</taxon>
        <taxon>Lophotrochozoa</taxon>
        <taxon>Mollusca</taxon>
        <taxon>Gastropoda</taxon>
        <taxon>Heterobranchia</taxon>
        <taxon>Euthyneura</taxon>
        <taxon>Panpulmonata</taxon>
        <taxon>Eupulmonata</taxon>
        <taxon>Stylommatophora</taxon>
        <taxon>Helicina</taxon>
        <taxon>Arionoidea</taxon>
        <taxon>Arionidae</taxon>
        <taxon>Arion</taxon>
    </lineage>
</organism>
<dbReference type="InterPro" id="IPR006015">
    <property type="entry name" value="Universal_stress_UspA"/>
</dbReference>
<dbReference type="EMBL" id="HACG01042971">
    <property type="protein sequence ID" value="CEK89836.1"/>
    <property type="molecule type" value="Transcribed_RNA"/>
</dbReference>
<dbReference type="PRINTS" id="PR01438">
    <property type="entry name" value="UNVRSLSTRESS"/>
</dbReference>
<dbReference type="Pfam" id="PF00582">
    <property type="entry name" value="Usp"/>
    <property type="match status" value="1"/>
</dbReference>
<dbReference type="AlphaFoldDB" id="A0A0B7BC18"/>
<dbReference type="InterPro" id="IPR006016">
    <property type="entry name" value="UspA"/>
</dbReference>
<evidence type="ECO:0000259" key="1">
    <source>
        <dbReference type="Pfam" id="PF00582"/>
    </source>
</evidence>
<gene>
    <name evidence="2" type="primary">ORF173260</name>
</gene>
<dbReference type="Gene3D" id="3.40.50.620">
    <property type="entry name" value="HUPs"/>
    <property type="match status" value="1"/>
</dbReference>
<protein>
    <recommendedName>
        <fullName evidence="1">UspA domain-containing protein</fullName>
    </recommendedName>
</protein>
<dbReference type="SUPFAM" id="SSF52402">
    <property type="entry name" value="Adenine nucleotide alpha hydrolases-like"/>
    <property type="match status" value="1"/>
</dbReference>
<sequence>MGRNVVVAVDGSSQSHYAFQWFLENMFNTGDFIVLVHVAEYNINIGLPGKAADVDEICAAVKKRNDEIGNMTDEFMNILRAKHIQAKLQILQGDKPGDLIVKAAADEGAGSIIIGTRGLGKIRRTLLGSVSEYVVHHANCAVTVVRQSE</sequence>
<dbReference type="InterPro" id="IPR014729">
    <property type="entry name" value="Rossmann-like_a/b/a_fold"/>
</dbReference>
<proteinExistence type="predicted"/>
<dbReference type="CDD" id="cd23659">
    <property type="entry name" value="USP_At3g01520-like"/>
    <property type="match status" value="1"/>
</dbReference>
<dbReference type="PANTHER" id="PTHR31964">
    <property type="entry name" value="ADENINE NUCLEOTIDE ALPHA HYDROLASES-LIKE SUPERFAMILY PROTEIN"/>
    <property type="match status" value="1"/>
</dbReference>
<feature type="domain" description="UspA" evidence="1">
    <location>
        <begin position="3"/>
        <end position="146"/>
    </location>
</feature>
<evidence type="ECO:0000313" key="2">
    <source>
        <dbReference type="EMBL" id="CEK89836.1"/>
    </source>
</evidence>
<dbReference type="PANTHER" id="PTHR31964:SF113">
    <property type="entry name" value="USPA DOMAIN-CONTAINING PROTEIN"/>
    <property type="match status" value="1"/>
</dbReference>
<accession>A0A0B7BC18</accession>
<name>A0A0B7BC18_9EUPU</name>
<reference evidence="2" key="1">
    <citation type="submission" date="2014-12" db="EMBL/GenBank/DDBJ databases">
        <title>Insight into the proteome of Arion vulgaris.</title>
        <authorList>
            <person name="Aradska J."/>
            <person name="Bulat T."/>
            <person name="Smidak R."/>
            <person name="Sarate P."/>
            <person name="Gangsoo J."/>
            <person name="Sialana F."/>
            <person name="Bilban M."/>
            <person name="Lubec G."/>
        </authorList>
    </citation>
    <scope>NUCLEOTIDE SEQUENCE</scope>
    <source>
        <tissue evidence="2">Skin</tissue>
    </source>
</reference>